<evidence type="ECO:0000259" key="2">
    <source>
        <dbReference type="Pfam" id="PF04282"/>
    </source>
</evidence>
<dbReference type="GO" id="GO:0005886">
    <property type="term" value="C:plasma membrane"/>
    <property type="evidence" value="ECO:0007669"/>
    <property type="project" value="TreeGrafter"/>
</dbReference>
<accession>A5INK4</accession>
<protein>
    <submittedName>
        <fullName evidence="3">Putative PAS/PAC sensor protein</fullName>
    </submittedName>
</protein>
<feature type="domain" description="Hemerythrin-like" evidence="1">
    <location>
        <begin position="88"/>
        <end position="222"/>
    </location>
</feature>
<dbReference type="STRING" id="390874.Tpet_1777"/>
<dbReference type="Pfam" id="PF01814">
    <property type="entry name" value="Hemerythrin"/>
    <property type="match status" value="1"/>
</dbReference>
<dbReference type="Gene3D" id="3.30.450.20">
    <property type="entry name" value="PAS domain"/>
    <property type="match status" value="1"/>
</dbReference>
<dbReference type="HOGENOM" id="CLU_026706_1_0_0"/>
<dbReference type="eggNOG" id="COG2461">
    <property type="taxonomic scope" value="Bacteria"/>
</dbReference>
<dbReference type="Pfam" id="PF04282">
    <property type="entry name" value="DUF438"/>
    <property type="match status" value="1"/>
</dbReference>
<reference evidence="4" key="1">
    <citation type="submission" date="2007-05" db="EMBL/GenBank/DDBJ databases">
        <title>Complete sequence of Thermotoga petrophila RKU-1.</title>
        <authorList>
            <consortium name="US DOE Joint Genome Institute"/>
            <person name="Copeland A."/>
            <person name="Lucas S."/>
            <person name="Lapidus A."/>
            <person name="Barry K."/>
            <person name="Glavina del Rio T."/>
            <person name="Dalin E."/>
            <person name="Tice H."/>
            <person name="Pitluck S."/>
            <person name="Sims D."/>
            <person name="Brettin T."/>
            <person name="Bruce D."/>
            <person name="Detter J.C."/>
            <person name="Han C."/>
            <person name="Tapia R."/>
            <person name="Schmutz J."/>
            <person name="Larimer F."/>
            <person name="Land M."/>
            <person name="Hauser L."/>
            <person name="Kyrpides N."/>
            <person name="Mikhailova N."/>
            <person name="Nelson K."/>
            <person name="Gogarten J.P."/>
            <person name="Noll K."/>
            <person name="Richardson P."/>
        </authorList>
    </citation>
    <scope>NUCLEOTIDE SEQUENCE [LARGE SCALE GENOMIC DNA]</scope>
    <source>
        <strain evidence="4">ATCC BAA-488 / DSM 13995 / JCM 10881 / RKU-1</strain>
    </source>
</reference>
<evidence type="ECO:0000313" key="3">
    <source>
        <dbReference type="EMBL" id="ABQ47777.1"/>
    </source>
</evidence>
<gene>
    <name evidence="3" type="ordered locus">Tpet_1777</name>
</gene>
<reference evidence="3 4" key="2">
    <citation type="journal article" date="2009" name="Proc. Natl. Acad. Sci. U.S.A.">
        <title>On the chimeric nature, thermophilic origin, and phylogenetic placement of the Thermotogales.</title>
        <authorList>
            <person name="Zhaxybayeva O."/>
            <person name="Swithers K.S."/>
            <person name="Lapierre P."/>
            <person name="Fournier G.P."/>
            <person name="Bickhart D.M."/>
            <person name="DeBoy R.T."/>
            <person name="Nelson K.E."/>
            <person name="Nesbo C.L."/>
            <person name="Doolittle W.F."/>
            <person name="Gogarten J.P."/>
            <person name="Noll K.M."/>
        </authorList>
    </citation>
    <scope>NUCLEOTIDE SEQUENCE [LARGE SCALE GENOMIC DNA]</scope>
    <source>
        <strain evidence="4">ATCC BAA-488 / DSM 13995 / JCM 10881 / RKU-1</strain>
    </source>
</reference>
<evidence type="ECO:0000259" key="1">
    <source>
        <dbReference type="Pfam" id="PF01814"/>
    </source>
</evidence>
<dbReference type="PANTHER" id="PTHR39966:SF3">
    <property type="entry name" value="DUF438 DOMAIN-CONTAINING PROTEIN"/>
    <property type="match status" value="1"/>
</dbReference>
<dbReference type="AlphaFoldDB" id="A5INK4"/>
<sequence length="432" mass="50721">MEKEKVEIFKDILKRLHKGEDIESLKKQFGELLSRLSPFEIPVIEQELLREGEIDVKDIIKMCDLHVEFFRGAVSEAGREIENLPEGHPLRTLYEENKQILKDAEALGLLASSTFSLQNEDPRRRNFYEKLVQHVSELSRIGYTHYTREEMLIFPYIERRGITAVPTVLWSKHDEVRLKIKLLVNLLKKEEDDERLKKEALELSRMLSDMVFRENNILYPTLKVLLSEGEWKAIKMFEKDIGYYKVEVVEEWETSAEPLLPHQIDPTVPPETYEKLPEEIKRVVGALRPDTEYSLVRENDLKLESGYLSMEELNAIFKTLPIDVTFVDKHDRVRFFSGGHRIFHRAPTVLGRPVQFCHPPRSVHIVNKILKAFKEGRKNPAEFWINMGERKIHIRYFPVLDEDGNYMGTLEVVQDITDIKKLEGEKRLLDWK</sequence>
<proteinExistence type="predicted"/>
<dbReference type="RefSeq" id="WP_011944181.1">
    <property type="nucleotide sequence ID" value="NC_009486.1"/>
</dbReference>
<dbReference type="Gene3D" id="1.20.120.520">
    <property type="entry name" value="nmb1532 protein domain like"/>
    <property type="match status" value="1"/>
</dbReference>
<dbReference type="Pfam" id="PF13596">
    <property type="entry name" value="PAS_10"/>
    <property type="match status" value="1"/>
</dbReference>
<dbReference type="KEGG" id="tpt:Tpet_1777"/>
<name>A5INK4_THEP1</name>
<organism evidence="3 4">
    <name type="scientific">Thermotoga petrophila (strain ATCC BAA-488 / DSM 13995 / JCM 10881 / RKU-1)</name>
    <dbReference type="NCBI Taxonomy" id="390874"/>
    <lineage>
        <taxon>Bacteria</taxon>
        <taxon>Thermotogati</taxon>
        <taxon>Thermotogota</taxon>
        <taxon>Thermotogae</taxon>
        <taxon>Thermotogales</taxon>
        <taxon>Thermotogaceae</taxon>
        <taxon>Thermotoga</taxon>
    </lineage>
</organism>
<evidence type="ECO:0000313" key="4">
    <source>
        <dbReference type="Proteomes" id="UP000006558"/>
    </source>
</evidence>
<dbReference type="EMBL" id="CP000702">
    <property type="protein sequence ID" value="ABQ47777.1"/>
    <property type="molecule type" value="Genomic_DNA"/>
</dbReference>
<dbReference type="PANTHER" id="PTHR39966">
    <property type="entry name" value="BLL2471 PROTEIN-RELATED"/>
    <property type="match status" value="1"/>
</dbReference>
<dbReference type="InterPro" id="IPR007380">
    <property type="entry name" value="DUF438"/>
</dbReference>
<feature type="domain" description="DUF438" evidence="2">
    <location>
        <begin position="9"/>
        <end position="75"/>
    </location>
</feature>
<dbReference type="Proteomes" id="UP000006558">
    <property type="component" value="Chromosome"/>
</dbReference>
<dbReference type="InterPro" id="IPR012312">
    <property type="entry name" value="Hemerythrin-like"/>
</dbReference>
<dbReference type="InterPro" id="IPR035965">
    <property type="entry name" value="PAS-like_dom_sf"/>
</dbReference>
<dbReference type="SUPFAM" id="SSF55785">
    <property type="entry name" value="PYP-like sensor domain (PAS domain)"/>
    <property type="match status" value="1"/>
</dbReference>